<protein>
    <submittedName>
        <fullName evidence="1">Uncharacterized protein</fullName>
    </submittedName>
</protein>
<organism evidence="1 2">
    <name type="scientific">Candidatus Woesebacteria bacterium RIFCSPHIGHO2_01_FULL_38_9</name>
    <dbReference type="NCBI Taxonomy" id="1802492"/>
    <lineage>
        <taxon>Bacteria</taxon>
        <taxon>Candidatus Woeseibacteriota</taxon>
    </lineage>
</organism>
<comment type="caution">
    <text evidence="1">The sequence shown here is derived from an EMBL/GenBank/DDBJ whole genome shotgun (WGS) entry which is preliminary data.</text>
</comment>
<sequence>MADYERDEKKSSILKGPSIEVAGVSLTLWGDAKKAIAYVKRAYPDFDATPVQGTFEERVQSLNGFLDEQAGVDSKGAIHPSQAVVLSAKYGVDAVQELFATGRFTGM</sequence>
<dbReference type="EMBL" id="MGGE01000011">
    <property type="protein sequence ID" value="OGM21629.1"/>
    <property type="molecule type" value="Genomic_DNA"/>
</dbReference>
<name>A0A1F7Y3Y7_9BACT</name>
<proteinExistence type="predicted"/>
<evidence type="ECO:0000313" key="1">
    <source>
        <dbReference type="EMBL" id="OGM21629.1"/>
    </source>
</evidence>
<accession>A0A1F7Y3Y7</accession>
<evidence type="ECO:0000313" key="2">
    <source>
        <dbReference type="Proteomes" id="UP000178419"/>
    </source>
</evidence>
<reference evidence="1 2" key="1">
    <citation type="journal article" date="2016" name="Nat. Commun.">
        <title>Thousands of microbial genomes shed light on interconnected biogeochemical processes in an aquifer system.</title>
        <authorList>
            <person name="Anantharaman K."/>
            <person name="Brown C.T."/>
            <person name="Hug L.A."/>
            <person name="Sharon I."/>
            <person name="Castelle C.J."/>
            <person name="Probst A.J."/>
            <person name="Thomas B.C."/>
            <person name="Singh A."/>
            <person name="Wilkins M.J."/>
            <person name="Karaoz U."/>
            <person name="Brodie E.L."/>
            <person name="Williams K.H."/>
            <person name="Hubbard S.S."/>
            <person name="Banfield J.F."/>
        </authorList>
    </citation>
    <scope>NUCLEOTIDE SEQUENCE [LARGE SCALE GENOMIC DNA]</scope>
</reference>
<gene>
    <name evidence="1" type="ORF">A2714_00710</name>
</gene>
<dbReference type="AlphaFoldDB" id="A0A1F7Y3Y7"/>
<dbReference type="Proteomes" id="UP000178419">
    <property type="component" value="Unassembled WGS sequence"/>
</dbReference>